<dbReference type="GeneID" id="34587655"/>
<dbReference type="Proteomes" id="UP000185904">
    <property type="component" value="Unassembled WGS sequence"/>
</dbReference>
<evidence type="ECO:0000256" key="1">
    <source>
        <dbReference type="SAM" id="MobiDB-lite"/>
    </source>
</evidence>
<dbReference type="InterPro" id="IPR011009">
    <property type="entry name" value="Kinase-like_dom_sf"/>
</dbReference>
<protein>
    <recommendedName>
        <fullName evidence="2">Protein kinase domain-containing protein</fullName>
    </recommendedName>
</protein>
<dbReference type="EMBL" id="LVCJ01000021">
    <property type="protein sequence ID" value="OAL36618.1"/>
    <property type="molecule type" value="Genomic_DNA"/>
</dbReference>
<evidence type="ECO:0000313" key="4">
    <source>
        <dbReference type="Proteomes" id="UP000185904"/>
    </source>
</evidence>
<dbReference type="PROSITE" id="PS00108">
    <property type="entry name" value="PROTEIN_KINASE_ST"/>
    <property type="match status" value="1"/>
</dbReference>
<dbReference type="PANTHER" id="PTHR44167">
    <property type="entry name" value="OVARIAN-SPECIFIC SERINE/THREONINE-PROTEIN KINASE LOK-RELATED"/>
    <property type="match status" value="1"/>
</dbReference>
<dbReference type="Pfam" id="PF00069">
    <property type="entry name" value="Pkinase"/>
    <property type="match status" value="1"/>
</dbReference>
<evidence type="ECO:0000259" key="2">
    <source>
        <dbReference type="PROSITE" id="PS50011"/>
    </source>
</evidence>
<proteinExistence type="predicted"/>
<dbReference type="RefSeq" id="XP_022501630.1">
    <property type="nucleotide sequence ID" value="XM_022642533.1"/>
</dbReference>
<dbReference type="GO" id="GO:0004674">
    <property type="term" value="F:protein serine/threonine kinase activity"/>
    <property type="evidence" value="ECO:0007669"/>
    <property type="project" value="TreeGrafter"/>
</dbReference>
<dbReference type="SUPFAM" id="SSF56112">
    <property type="entry name" value="Protein kinase-like (PK-like)"/>
    <property type="match status" value="1"/>
</dbReference>
<dbReference type="Gene3D" id="1.10.510.10">
    <property type="entry name" value="Transferase(Phosphotransferase) domain 1"/>
    <property type="match status" value="1"/>
</dbReference>
<feature type="region of interest" description="Disordered" evidence="1">
    <location>
        <begin position="1"/>
        <end position="20"/>
    </location>
</feature>
<evidence type="ECO:0000313" key="3">
    <source>
        <dbReference type="EMBL" id="OAL36618.1"/>
    </source>
</evidence>
<accession>A0A178D397</accession>
<dbReference type="PANTHER" id="PTHR44167:SF24">
    <property type="entry name" value="SERINE_THREONINE-PROTEIN KINASE CHK2"/>
    <property type="match status" value="1"/>
</dbReference>
<dbReference type="GO" id="GO:0005634">
    <property type="term" value="C:nucleus"/>
    <property type="evidence" value="ECO:0007669"/>
    <property type="project" value="TreeGrafter"/>
</dbReference>
<gene>
    <name evidence="3" type="ORF">AYO20_04234</name>
</gene>
<dbReference type="AlphaFoldDB" id="A0A178D397"/>
<dbReference type="GO" id="GO:0005524">
    <property type="term" value="F:ATP binding"/>
    <property type="evidence" value="ECO:0007669"/>
    <property type="project" value="InterPro"/>
</dbReference>
<dbReference type="InterPro" id="IPR008271">
    <property type="entry name" value="Ser/Thr_kinase_AS"/>
</dbReference>
<dbReference type="SMART" id="SM00220">
    <property type="entry name" value="S_TKc"/>
    <property type="match status" value="1"/>
</dbReference>
<reference evidence="3 4" key="1">
    <citation type="submission" date="2016-03" db="EMBL/GenBank/DDBJ databases">
        <title>The draft genome sequence of Fonsecaea nubica causative agent of cutaneous subcutaneous infection in human host.</title>
        <authorList>
            <person name="Costa F."/>
            <person name="Sybren D.H."/>
            <person name="Raittz R.T."/>
            <person name="Weiss V.A."/>
            <person name="Leao A.C."/>
            <person name="Gomes R."/>
            <person name="De Souza E.M."/>
            <person name="Pedrosa F.O."/>
            <person name="Steffens M.B."/>
            <person name="Bombassaro A."/>
            <person name="Tadra-Sfeir M.Z."/>
            <person name="Moreno L.F."/>
            <person name="Najafzadeh M.J."/>
            <person name="Felipe M.S."/>
            <person name="Teixeira M."/>
            <person name="Sun J."/>
            <person name="Xi L."/>
            <person name="Castro M.A."/>
            <person name="Vicente V.A."/>
        </authorList>
    </citation>
    <scope>NUCLEOTIDE SEQUENCE [LARGE SCALE GENOMIC DNA]</scope>
    <source>
        <strain evidence="3 4">CBS 269.64</strain>
    </source>
</reference>
<dbReference type="InterPro" id="IPR000719">
    <property type="entry name" value="Prot_kinase_dom"/>
</dbReference>
<dbReference type="PROSITE" id="PS50011">
    <property type="entry name" value="PROTEIN_KINASE_DOM"/>
    <property type="match status" value="1"/>
</dbReference>
<feature type="domain" description="Protein kinase" evidence="2">
    <location>
        <begin position="243"/>
        <end position="505"/>
    </location>
</feature>
<organism evidence="3 4">
    <name type="scientific">Fonsecaea nubica</name>
    <dbReference type="NCBI Taxonomy" id="856822"/>
    <lineage>
        <taxon>Eukaryota</taxon>
        <taxon>Fungi</taxon>
        <taxon>Dikarya</taxon>
        <taxon>Ascomycota</taxon>
        <taxon>Pezizomycotina</taxon>
        <taxon>Eurotiomycetes</taxon>
        <taxon>Chaetothyriomycetidae</taxon>
        <taxon>Chaetothyriales</taxon>
        <taxon>Herpotrichiellaceae</taxon>
        <taxon>Fonsecaea</taxon>
    </lineage>
</organism>
<dbReference type="Gene3D" id="3.30.200.20">
    <property type="entry name" value="Phosphorylase Kinase, domain 1"/>
    <property type="match status" value="1"/>
</dbReference>
<dbReference type="GO" id="GO:0044773">
    <property type="term" value="P:mitotic DNA damage checkpoint signaling"/>
    <property type="evidence" value="ECO:0007669"/>
    <property type="project" value="TreeGrafter"/>
</dbReference>
<keyword evidence="4" id="KW-1185">Reference proteome</keyword>
<comment type="caution">
    <text evidence="3">The sequence shown here is derived from an EMBL/GenBank/DDBJ whole genome shotgun (WGS) entry which is preliminary data.</text>
</comment>
<dbReference type="OrthoDB" id="5979581at2759"/>
<sequence length="505" mass="56547">MPTDQAEQEPPGTPDTVVLEEPCSPRTSARLEGDFARLIPVNRPARLAFSKIAQRIRLDPDWQKHARQFIHIDETAKELTSFEDSEADDEVRSRDPSILSGHYIFSMTKLPKVPRLGWVWGSGRRDLPDGHIDFLLTVDRKQDRILGRHGRVFHTNDGLLAVTVPAKEPIYINGDEKLENGQRIIYLPRTSITIGNLTFCLEFTQLGIYRTQVNTLMSEWHGRQIHPSLEPTPQPYHFKLHGFVIQEPLSSGGHGVVLGGINCETGSPVAVKRLQRTCGNLERIRLEIEISKRVGSYPNLCNLIAEEYSGGEATCIGDGKLGDVYLFMSPLALESFIELTMSAKSYRIRQNAMQQVLRGLAHLHEDGIMHRDLKPTNLMMFAYDPPHAIIIDYGCATLNATSADHSVGTIAYLAPEVLAIKAGTSIGSKYDSMVDLWGMGLTAYRLFFQEGCSWKNGVGPDEWENIKQKLHQRPGVLSRLLESMLAWTPSDRPTAAELEASEVWL</sequence>
<name>A0A178D397_9EURO</name>